<reference evidence="1" key="1">
    <citation type="submission" date="2022-06" db="EMBL/GenBank/DDBJ databases">
        <authorList>
            <consortium name="SYNGENTA / RWTH Aachen University"/>
        </authorList>
    </citation>
    <scope>NUCLEOTIDE SEQUENCE</scope>
</reference>
<comment type="caution">
    <text evidence="1">The sequence shown here is derived from an EMBL/GenBank/DDBJ whole genome shotgun (WGS) entry which is preliminary data.</text>
</comment>
<dbReference type="EMBL" id="CALTRL010005904">
    <property type="protein sequence ID" value="CAH7687728.1"/>
    <property type="molecule type" value="Genomic_DNA"/>
</dbReference>
<dbReference type="AlphaFoldDB" id="A0AAV0BMX8"/>
<dbReference type="Proteomes" id="UP001153365">
    <property type="component" value="Unassembled WGS sequence"/>
</dbReference>
<name>A0AAV0BMX8_PHAPC</name>
<feature type="non-terminal residue" evidence="1">
    <location>
        <position position="1"/>
    </location>
</feature>
<protein>
    <submittedName>
        <fullName evidence="1">Expressed protein</fullName>
    </submittedName>
</protein>
<gene>
    <name evidence="1" type="ORF">PPACK8108_LOCUS22558</name>
</gene>
<evidence type="ECO:0000313" key="1">
    <source>
        <dbReference type="EMBL" id="CAH7687728.1"/>
    </source>
</evidence>
<proteinExistence type="predicted"/>
<organism evidence="1 2">
    <name type="scientific">Phakopsora pachyrhizi</name>
    <name type="common">Asian soybean rust disease fungus</name>
    <dbReference type="NCBI Taxonomy" id="170000"/>
    <lineage>
        <taxon>Eukaryota</taxon>
        <taxon>Fungi</taxon>
        <taxon>Dikarya</taxon>
        <taxon>Basidiomycota</taxon>
        <taxon>Pucciniomycotina</taxon>
        <taxon>Pucciniomycetes</taxon>
        <taxon>Pucciniales</taxon>
        <taxon>Phakopsoraceae</taxon>
        <taxon>Phakopsora</taxon>
    </lineage>
</organism>
<sequence length="97" mass="11167">QQASLLSQVEEFVKSYADLKEGDEARLSLPASYPAKDRKFLRDLASELKLWISFDKFDKNDEPLIALSFDLENQDKIASLENPLEDILDYLQIDESE</sequence>
<keyword evidence="2" id="KW-1185">Reference proteome</keyword>
<evidence type="ECO:0000313" key="2">
    <source>
        <dbReference type="Proteomes" id="UP001153365"/>
    </source>
</evidence>
<accession>A0AAV0BMX8</accession>